<dbReference type="Pfam" id="PF18480">
    <property type="entry name" value="DUF5615"/>
    <property type="match status" value="1"/>
</dbReference>
<evidence type="ECO:0000259" key="1">
    <source>
        <dbReference type="Pfam" id="PF18480"/>
    </source>
</evidence>
<evidence type="ECO:0000313" key="2">
    <source>
        <dbReference type="EMBL" id="NMG22859.1"/>
    </source>
</evidence>
<dbReference type="EMBL" id="QMEB01000332">
    <property type="protein sequence ID" value="NMG22859.1"/>
    <property type="molecule type" value="Genomic_DNA"/>
</dbReference>
<accession>A0ABX1PED9</accession>
<organism evidence="2 3">
    <name type="scientific">Brasilonema bromeliae SPC951</name>
    <dbReference type="NCBI Taxonomy" id="385972"/>
    <lineage>
        <taxon>Bacteria</taxon>
        <taxon>Bacillati</taxon>
        <taxon>Cyanobacteriota</taxon>
        <taxon>Cyanophyceae</taxon>
        <taxon>Nostocales</taxon>
        <taxon>Scytonemataceae</taxon>
        <taxon>Brasilonema</taxon>
        <taxon>Bromeliae group (in: Brasilonema)</taxon>
    </lineage>
</organism>
<keyword evidence="3" id="KW-1185">Reference proteome</keyword>
<name>A0ABX1PED9_9CYAN</name>
<dbReference type="RefSeq" id="WP_169158040.1">
    <property type="nucleotide sequence ID" value="NZ_CAWPJE010000344.1"/>
</dbReference>
<comment type="caution">
    <text evidence="2">The sequence shown here is derived from an EMBL/GenBank/DDBJ whole genome shotgun (WGS) entry which is preliminary data.</text>
</comment>
<gene>
    <name evidence="2" type="ORF">DP116_26880</name>
</gene>
<evidence type="ECO:0000313" key="3">
    <source>
        <dbReference type="Proteomes" id="UP000718564"/>
    </source>
</evidence>
<dbReference type="Proteomes" id="UP000718564">
    <property type="component" value="Unassembled WGS sequence"/>
</dbReference>
<proteinExistence type="predicted"/>
<protein>
    <recommendedName>
        <fullName evidence="1">DUF5615 domain-containing protein</fullName>
    </recommendedName>
</protein>
<dbReference type="InterPro" id="IPR041049">
    <property type="entry name" value="DUF5615"/>
</dbReference>
<sequence length="117" mass="12932">MTTVRFQADADLKQAIVTGTIRREPNIDFQSANTAGLEGKTDKEVLAIAALQEKILVTHDRKTMPVEFAEFIMSQTSSGVLIISQNMPISDAIEALILIWEASTAEEWINQIMSLPL</sequence>
<feature type="domain" description="DUF5615" evidence="1">
    <location>
        <begin position="5"/>
        <end position="112"/>
    </location>
</feature>
<reference evidence="2 3" key="1">
    <citation type="submission" date="2018-06" db="EMBL/GenBank/DDBJ databases">
        <title>Comparative genomics of Brasilonema spp. strains.</title>
        <authorList>
            <person name="Alvarenga D.O."/>
            <person name="Fiore M.F."/>
            <person name="Varani A.M."/>
        </authorList>
    </citation>
    <scope>NUCLEOTIDE SEQUENCE [LARGE SCALE GENOMIC DNA]</scope>
    <source>
        <strain evidence="2 3">SPC951</strain>
    </source>
</reference>